<proteinExistence type="predicted"/>
<protein>
    <recommendedName>
        <fullName evidence="3">Spore coat protein Z</fullName>
    </recommendedName>
</protein>
<gene>
    <name evidence="1" type="ORF">ABID49_002342</name>
</gene>
<sequence length="216" mass="23529">MMKRSQRTMPTGMTQAELGEKISNAINMAQSMGNRNAEVRGLQNLQNQMSIIDPNRVVVDLATIVLPNDSLLEFPPLYAEVRNDPFFLRCCEGETEDPVPGIPSSPCGCGPVDPVNGMEIRVTGHINWHLCFELETFFNNGANNCGASVPLAITATGTTCVDQQLCVDSGLNTCPDFCNENTVSFAIGCSFCEIDTKLSVTYYVVHLLPPCETTMP</sequence>
<organism evidence="1 2">
    <name type="scientific">Bhargavaea ullalensis</name>
    <dbReference type="NCBI Taxonomy" id="1265685"/>
    <lineage>
        <taxon>Bacteria</taxon>
        <taxon>Bacillati</taxon>
        <taxon>Bacillota</taxon>
        <taxon>Bacilli</taxon>
        <taxon>Bacillales</taxon>
        <taxon>Caryophanaceae</taxon>
        <taxon>Bhargavaea</taxon>
    </lineage>
</organism>
<name>A0ABV2GDQ4_9BACL</name>
<evidence type="ECO:0008006" key="3">
    <source>
        <dbReference type="Google" id="ProtNLM"/>
    </source>
</evidence>
<accession>A0ABV2GDQ4</accession>
<reference evidence="1 2" key="1">
    <citation type="submission" date="2024-06" db="EMBL/GenBank/DDBJ databases">
        <title>Genomic Encyclopedia of Type Strains, Phase IV (KMG-IV): sequencing the most valuable type-strain genomes for metagenomic binning, comparative biology and taxonomic classification.</title>
        <authorList>
            <person name="Goeker M."/>
        </authorList>
    </citation>
    <scope>NUCLEOTIDE SEQUENCE [LARGE SCALE GENOMIC DNA]</scope>
    <source>
        <strain evidence="1 2">DSM 26128</strain>
    </source>
</reference>
<evidence type="ECO:0000313" key="2">
    <source>
        <dbReference type="Proteomes" id="UP001549099"/>
    </source>
</evidence>
<dbReference type="Proteomes" id="UP001549099">
    <property type="component" value="Unassembled WGS sequence"/>
</dbReference>
<comment type="caution">
    <text evidence="1">The sequence shown here is derived from an EMBL/GenBank/DDBJ whole genome shotgun (WGS) entry which is preliminary data.</text>
</comment>
<dbReference type="RefSeq" id="WP_354198455.1">
    <property type="nucleotide sequence ID" value="NZ_JBEPLW010000022.1"/>
</dbReference>
<keyword evidence="2" id="KW-1185">Reference proteome</keyword>
<evidence type="ECO:0000313" key="1">
    <source>
        <dbReference type="EMBL" id="MET3576424.1"/>
    </source>
</evidence>
<dbReference type="EMBL" id="JBEPLW010000022">
    <property type="protein sequence ID" value="MET3576424.1"/>
    <property type="molecule type" value="Genomic_DNA"/>
</dbReference>